<evidence type="ECO:0000313" key="1">
    <source>
        <dbReference type="EMBL" id="MDX8476572.1"/>
    </source>
</evidence>
<organism evidence="1 2">
    <name type="scientific">Mesorhizobium dulcispinae</name>
    <dbReference type="NCBI Taxonomy" id="3072316"/>
    <lineage>
        <taxon>Bacteria</taxon>
        <taxon>Pseudomonadati</taxon>
        <taxon>Pseudomonadota</taxon>
        <taxon>Alphaproteobacteria</taxon>
        <taxon>Hyphomicrobiales</taxon>
        <taxon>Phyllobacteriaceae</taxon>
        <taxon>Mesorhizobium</taxon>
    </lineage>
</organism>
<dbReference type="RefSeq" id="WP_320318988.1">
    <property type="nucleotide sequence ID" value="NZ_JAVIIX010000034.1"/>
</dbReference>
<comment type="caution">
    <text evidence="1">The sequence shown here is derived from an EMBL/GenBank/DDBJ whole genome shotgun (WGS) entry which is preliminary data.</text>
</comment>
<dbReference type="EMBL" id="JAVIIZ010000036">
    <property type="protein sequence ID" value="MDX8476572.1"/>
    <property type="molecule type" value="Genomic_DNA"/>
</dbReference>
<evidence type="ECO:0000313" key="2">
    <source>
        <dbReference type="Proteomes" id="UP001271780"/>
    </source>
</evidence>
<sequence>MTDDAKELRHLEEFHVPAIRRYIAWGWVYPLETKIPVCRKIAVKHGRQDLIATFDAFEQWLNDAQNYEAAYGKGSMLRKEHPDLVAARAKRAARLAENRTAGSCGLCGHPLASSRHVQALP</sequence>
<keyword evidence="2" id="KW-1185">Reference proteome</keyword>
<dbReference type="Proteomes" id="UP001271780">
    <property type="component" value="Unassembled WGS sequence"/>
</dbReference>
<protein>
    <submittedName>
        <fullName evidence="1">Uncharacterized protein</fullName>
    </submittedName>
</protein>
<reference evidence="1 2" key="1">
    <citation type="submission" date="2023-08" db="EMBL/GenBank/DDBJ databases">
        <title>Implementing the SeqCode for naming new Mesorhizobium species isolated from Vachellia karroo root nodules.</title>
        <authorList>
            <person name="Van Lill M."/>
        </authorList>
    </citation>
    <scope>NUCLEOTIDE SEQUENCE [LARGE SCALE GENOMIC DNA]</scope>
    <source>
        <strain evidence="1 2">VK23A</strain>
    </source>
</reference>
<gene>
    <name evidence="1" type="ORF">RFM27_31390</name>
</gene>
<accession>A0ABU4XSC8</accession>
<name>A0ABU4XSC8_9HYPH</name>
<proteinExistence type="predicted"/>